<sequence>MGNPTAFHRTSRGATRASVRPRGRHALSRRSVLAGGFGLGAAGVLAACGGQTAASSSGNASSGGGPVRFAWWGNDYLNRQTDEVIAAYLAQHPDATIDGEPGQWGSYWDRLATQAAAGDEPAIINMDQKYISEYGGRGILADLRAVDGLDLGTVSAGALEAGTVGGTLYGISTGQNSYCVLANRAVFADAGVDLPDDTTWTWEDYARIAREIQASRADTVGTVYGVNEAYLVTWLRQHGEDLYSADGGLGYRTRTLTEMFAYLLDLMDTEAGLGAAGAAEEQGVPLEQSAFGTNKAGMTWSWANQFSSFAATTGSDLVMLRPPSAAGAAAENGAYFKPTMFWSLGAGAASNPTAVSFLDFLVNDPEAAAILRVDRGAPANSATEDAVMDVLEAPDRAFLDFMSEIEPEIAGTPVVPPQGSSDAQNVLSRHLEQVLFKQASPAQAAEAFTAEVAGMIESA</sequence>
<evidence type="ECO:0000313" key="2">
    <source>
        <dbReference type="EMBL" id="GHC99693.1"/>
    </source>
</evidence>
<dbReference type="InterPro" id="IPR050490">
    <property type="entry name" value="Bact_solute-bd_prot1"/>
</dbReference>
<proteinExistence type="predicted"/>
<dbReference type="SUPFAM" id="SSF53850">
    <property type="entry name" value="Periplasmic binding protein-like II"/>
    <property type="match status" value="1"/>
</dbReference>
<dbReference type="InterPro" id="IPR006059">
    <property type="entry name" value="SBP"/>
</dbReference>
<gene>
    <name evidence="2" type="ORF">GCM10008096_02120</name>
</gene>
<keyword evidence="3" id="KW-1185">Reference proteome</keyword>
<dbReference type="PANTHER" id="PTHR43649:SF11">
    <property type="entry name" value="ABC TRANSPORTER SUBSTRATE-BINDING PROTEIN YESO-RELATED"/>
    <property type="match status" value="1"/>
</dbReference>
<evidence type="ECO:0000313" key="3">
    <source>
        <dbReference type="Proteomes" id="UP000642819"/>
    </source>
</evidence>
<dbReference type="RefSeq" id="WP_189348250.1">
    <property type="nucleotide sequence ID" value="NZ_BMXK01000001.1"/>
</dbReference>
<dbReference type="PROSITE" id="PS51318">
    <property type="entry name" value="TAT"/>
    <property type="match status" value="1"/>
</dbReference>
<dbReference type="PANTHER" id="PTHR43649">
    <property type="entry name" value="ARABINOSE-BINDING PROTEIN-RELATED"/>
    <property type="match status" value="1"/>
</dbReference>
<accession>A0ABQ3GAQ8</accession>
<dbReference type="Proteomes" id="UP000642819">
    <property type="component" value="Unassembled WGS sequence"/>
</dbReference>
<evidence type="ECO:0000256" key="1">
    <source>
        <dbReference type="SAM" id="MobiDB-lite"/>
    </source>
</evidence>
<dbReference type="EMBL" id="BMXK01000001">
    <property type="protein sequence ID" value="GHC99693.1"/>
    <property type="molecule type" value="Genomic_DNA"/>
</dbReference>
<dbReference type="Pfam" id="PF01547">
    <property type="entry name" value="SBP_bac_1"/>
    <property type="match status" value="1"/>
</dbReference>
<name>A0ABQ3GAQ8_9MICC</name>
<reference evidence="3" key="1">
    <citation type="journal article" date="2019" name="Int. J. Syst. Evol. Microbiol.">
        <title>The Global Catalogue of Microorganisms (GCM) 10K type strain sequencing project: providing services to taxonomists for standard genome sequencing and annotation.</title>
        <authorList>
            <consortium name="The Broad Institute Genomics Platform"/>
            <consortium name="The Broad Institute Genome Sequencing Center for Infectious Disease"/>
            <person name="Wu L."/>
            <person name="Ma J."/>
        </authorList>
    </citation>
    <scope>NUCLEOTIDE SEQUENCE [LARGE SCALE GENOMIC DNA]</scope>
    <source>
        <strain evidence="3">KCTC 19466</strain>
    </source>
</reference>
<protein>
    <submittedName>
        <fullName evidence="2">Sugar ABC transporter substrate-binding protein</fullName>
    </submittedName>
</protein>
<feature type="region of interest" description="Disordered" evidence="1">
    <location>
        <begin position="1"/>
        <end position="25"/>
    </location>
</feature>
<dbReference type="Gene3D" id="3.40.190.10">
    <property type="entry name" value="Periplasmic binding protein-like II"/>
    <property type="match status" value="2"/>
</dbReference>
<organism evidence="2 3">
    <name type="scientific">Zhihengliuella salsuginis</name>
    <dbReference type="NCBI Taxonomy" id="578222"/>
    <lineage>
        <taxon>Bacteria</taxon>
        <taxon>Bacillati</taxon>
        <taxon>Actinomycetota</taxon>
        <taxon>Actinomycetes</taxon>
        <taxon>Micrococcales</taxon>
        <taxon>Micrococcaceae</taxon>
        <taxon>Zhihengliuella</taxon>
    </lineage>
</organism>
<dbReference type="InterPro" id="IPR006311">
    <property type="entry name" value="TAT_signal"/>
</dbReference>
<comment type="caution">
    <text evidence="2">The sequence shown here is derived from an EMBL/GenBank/DDBJ whole genome shotgun (WGS) entry which is preliminary data.</text>
</comment>